<dbReference type="PROSITE" id="PS00071">
    <property type="entry name" value="GAPDH"/>
    <property type="match status" value="1"/>
</dbReference>
<dbReference type="InterPro" id="IPR020830">
    <property type="entry name" value="GlycerAld_3-P_DH_AS"/>
</dbReference>
<keyword evidence="1" id="KW-0812">Transmembrane</keyword>
<sequence length="71" mass="8125">MEQQDTQSSLVHSNLLTHNSSCTTPTLYLDISFKFALFLTHALFSFHATLYSLALSGRQEWRPDHKLIMLA</sequence>
<gene>
    <name evidence="2" type="ORF">PDIGIT_LOCUS7067</name>
</gene>
<dbReference type="EMBL" id="CAOQHR010000004">
    <property type="protein sequence ID" value="CAI6334014.1"/>
    <property type="molecule type" value="Genomic_DNA"/>
</dbReference>
<name>A0A9W4UE34_9PLEO</name>
<dbReference type="AlphaFoldDB" id="A0A9W4UE34"/>
<organism evidence="2 3">
    <name type="scientific">Periconia digitata</name>
    <dbReference type="NCBI Taxonomy" id="1303443"/>
    <lineage>
        <taxon>Eukaryota</taxon>
        <taxon>Fungi</taxon>
        <taxon>Dikarya</taxon>
        <taxon>Ascomycota</taxon>
        <taxon>Pezizomycotina</taxon>
        <taxon>Dothideomycetes</taxon>
        <taxon>Pleosporomycetidae</taxon>
        <taxon>Pleosporales</taxon>
        <taxon>Massarineae</taxon>
        <taxon>Periconiaceae</taxon>
        <taxon>Periconia</taxon>
    </lineage>
</organism>
<dbReference type="Proteomes" id="UP001152607">
    <property type="component" value="Unassembled WGS sequence"/>
</dbReference>
<keyword evidence="1" id="KW-0472">Membrane</keyword>
<feature type="transmembrane region" description="Helical" evidence="1">
    <location>
        <begin position="35"/>
        <end position="56"/>
    </location>
</feature>
<keyword evidence="1" id="KW-1133">Transmembrane helix</keyword>
<protein>
    <submittedName>
        <fullName evidence="2">Uncharacterized protein</fullName>
    </submittedName>
</protein>
<comment type="caution">
    <text evidence="2">The sequence shown here is derived from an EMBL/GenBank/DDBJ whole genome shotgun (WGS) entry which is preliminary data.</text>
</comment>
<evidence type="ECO:0000313" key="2">
    <source>
        <dbReference type="EMBL" id="CAI6334014.1"/>
    </source>
</evidence>
<evidence type="ECO:0000256" key="1">
    <source>
        <dbReference type="SAM" id="Phobius"/>
    </source>
</evidence>
<dbReference type="GO" id="GO:0016620">
    <property type="term" value="F:oxidoreductase activity, acting on the aldehyde or oxo group of donors, NAD or NADP as acceptor"/>
    <property type="evidence" value="ECO:0007669"/>
    <property type="project" value="InterPro"/>
</dbReference>
<accession>A0A9W4UE34</accession>
<evidence type="ECO:0000313" key="3">
    <source>
        <dbReference type="Proteomes" id="UP001152607"/>
    </source>
</evidence>
<proteinExistence type="predicted"/>
<reference evidence="2" key="1">
    <citation type="submission" date="2023-01" db="EMBL/GenBank/DDBJ databases">
        <authorList>
            <person name="Van Ghelder C."/>
            <person name="Rancurel C."/>
        </authorList>
    </citation>
    <scope>NUCLEOTIDE SEQUENCE</scope>
    <source>
        <strain evidence="2">CNCM I-4278</strain>
    </source>
</reference>
<keyword evidence="3" id="KW-1185">Reference proteome</keyword>